<dbReference type="Proteomes" id="UP000053467">
    <property type="component" value="Unassembled WGS sequence"/>
</dbReference>
<feature type="domain" description="4Fe-4S ferredoxin-type" evidence="5">
    <location>
        <begin position="32"/>
        <end position="58"/>
    </location>
</feature>
<evidence type="ECO:0000313" key="6">
    <source>
        <dbReference type="EMBL" id="KUK86212.1"/>
    </source>
</evidence>
<dbReference type="PROSITE" id="PS00198">
    <property type="entry name" value="4FE4S_FER_1"/>
    <property type="match status" value="2"/>
</dbReference>
<proteinExistence type="predicted"/>
<name>A0A117M5Z8_UNCT6</name>
<evidence type="ECO:0000259" key="5">
    <source>
        <dbReference type="PROSITE" id="PS51379"/>
    </source>
</evidence>
<sequence>MEYIKVDKERCGLCGGCVAVCPAKVIIMYKERLEIKEGCLKCDKCIKVCPVGALSKNG</sequence>
<keyword evidence="2" id="KW-0479">Metal-binding</keyword>
<reference evidence="7" key="1">
    <citation type="journal article" date="2015" name="MBio">
        <title>Genome-Resolved Metagenomic Analysis Reveals Roles for Candidate Phyla and Other Microbial Community Members in Biogeochemical Transformations in Oil Reservoirs.</title>
        <authorList>
            <person name="Hu P."/>
            <person name="Tom L."/>
            <person name="Singh A."/>
            <person name="Thomas B.C."/>
            <person name="Baker B.J."/>
            <person name="Piceno Y.M."/>
            <person name="Andersen G.L."/>
            <person name="Banfield J.F."/>
        </authorList>
    </citation>
    <scope>NUCLEOTIDE SEQUENCE [LARGE SCALE GENOMIC DNA]</scope>
</reference>
<keyword evidence="3" id="KW-0408">Iron</keyword>
<gene>
    <name evidence="6" type="ORF">XE03_1643</name>
</gene>
<keyword evidence="4" id="KW-0411">Iron-sulfur</keyword>
<evidence type="ECO:0000256" key="3">
    <source>
        <dbReference type="ARBA" id="ARBA00023004"/>
    </source>
</evidence>
<evidence type="ECO:0000313" key="7">
    <source>
        <dbReference type="Proteomes" id="UP000053467"/>
    </source>
</evidence>
<accession>A0A117M5Z8</accession>
<dbReference type="AlphaFoldDB" id="A0A117M5Z8"/>
<evidence type="ECO:0000256" key="4">
    <source>
        <dbReference type="ARBA" id="ARBA00023014"/>
    </source>
</evidence>
<protein>
    <submittedName>
        <fullName evidence="6">4Fe-4S ferredoxin iron-sulfur binding domain-containing protein</fullName>
    </submittedName>
</protein>
<dbReference type="Gene3D" id="3.30.70.20">
    <property type="match status" value="2"/>
</dbReference>
<dbReference type="InterPro" id="IPR017896">
    <property type="entry name" value="4Fe4S_Fe-S-bd"/>
</dbReference>
<dbReference type="GO" id="GO:0046872">
    <property type="term" value="F:metal ion binding"/>
    <property type="evidence" value="ECO:0007669"/>
    <property type="project" value="UniProtKB-KW"/>
</dbReference>
<keyword evidence="1" id="KW-0004">4Fe-4S</keyword>
<dbReference type="PROSITE" id="PS51379">
    <property type="entry name" value="4FE4S_FER_2"/>
    <property type="match status" value="2"/>
</dbReference>
<dbReference type="InterPro" id="IPR050572">
    <property type="entry name" value="Fe-S_Ferredoxin"/>
</dbReference>
<dbReference type="SUPFAM" id="SSF54862">
    <property type="entry name" value="4Fe-4S ferredoxins"/>
    <property type="match status" value="1"/>
</dbReference>
<evidence type="ECO:0000256" key="1">
    <source>
        <dbReference type="ARBA" id="ARBA00022485"/>
    </source>
</evidence>
<dbReference type="PANTHER" id="PTHR43687">
    <property type="entry name" value="ADENYLYLSULFATE REDUCTASE, BETA SUBUNIT"/>
    <property type="match status" value="1"/>
</dbReference>
<dbReference type="Pfam" id="PF13237">
    <property type="entry name" value="Fer4_10"/>
    <property type="match status" value="1"/>
</dbReference>
<dbReference type="GO" id="GO:0051539">
    <property type="term" value="F:4 iron, 4 sulfur cluster binding"/>
    <property type="evidence" value="ECO:0007669"/>
    <property type="project" value="UniProtKB-KW"/>
</dbReference>
<dbReference type="PANTHER" id="PTHR43687:SF1">
    <property type="entry name" value="FERREDOXIN III"/>
    <property type="match status" value="1"/>
</dbReference>
<organism evidence="6 7">
    <name type="scientific">candidate division TA06 bacterium 34_109</name>
    <dbReference type="NCBI Taxonomy" id="1635277"/>
    <lineage>
        <taxon>Bacteria</taxon>
        <taxon>Bacteria division TA06</taxon>
    </lineage>
</organism>
<feature type="domain" description="4Fe-4S ferredoxin-type" evidence="5">
    <location>
        <begin position="2"/>
        <end position="31"/>
    </location>
</feature>
<dbReference type="EMBL" id="LGGX01000025">
    <property type="protein sequence ID" value="KUK86212.1"/>
    <property type="molecule type" value="Genomic_DNA"/>
</dbReference>
<comment type="caution">
    <text evidence="6">The sequence shown here is derived from an EMBL/GenBank/DDBJ whole genome shotgun (WGS) entry which is preliminary data.</text>
</comment>
<dbReference type="InterPro" id="IPR017900">
    <property type="entry name" value="4Fe4S_Fe_S_CS"/>
</dbReference>
<evidence type="ECO:0000256" key="2">
    <source>
        <dbReference type="ARBA" id="ARBA00022723"/>
    </source>
</evidence>